<comment type="caution">
    <text evidence="2">The sequence shown here is derived from an EMBL/GenBank/DDBJ whole genome shotgun (WGS) entry which is preliminary data.</text>
</comment>
<evidence type="ECO:0000313" key="3">
    <source>
        <dbReference type="Proteomes" id="UP001595453"/>
    </source>
</evidence>
<evidence type="ECO:0000259" key="1">
    <source>
        <dbReference type="Pfam" id="PF00551"/>
    </source>
</evidence>
<dbReference type="RefSeq" id="WP_377120072.1">
    <property type="nucleotide sequence ID" value="NZ_JBHRSD010000001.1"/>
</dbReference>
<organism evidence="2 3">
    <name type="scientific">Pseudoalteromonas fenneropenaei</name>
    <dbReference type="NCBI Taxonomy" id="1737459"/>
    <lineage>
        <taxon>Bacteria</taxon>
        <taxon>Pseudomonadati</taxon>
        <taxon>Pseudomonadota</taxon>
        <taxon>Gammaproteobacteria</taxon>
        <taxon>Alteromonadales</taxon>
        <taxon>Pseudoalteromonadaceae</taxon>
        <taxon>Pseudoalteromonas</taxon>
    </lineage>
</organism>
<dbReference type="EMBL" id="JBHRSD010000001">
    <property type="protein sequence ID" value="MFC3031141.1"/>
    <property type="molecule type" value="Genomic_DNA"/>
</dbReference>
<evidence type="ECO:0000313" key="2">
    <source>
        <dbReference type="EMBL" id="MFC3031141.1"/>
    </source>
</evidence>
<keyword evidence="3" id="KW-1185">Reference proteome</keyword>
<protein>
    <submittedName>
        <fullName evidence="2">Formyl transferase</fullName>
    </submittedName>
</protein>
<dbReference type="GO" id="GO:0016740">
    <property type="term" value="F:transferase activity"/>
    <property type="evidence" value="ECO:0007669"/>
    <property type="project" value="UniProtKB-KW"/>
</dbReference>
<sequence>MNILVLANRDLASNYALNLLLPALATEHQLTLWLSAQVGGNSANQSNNRPEALNTLKFFEQSLFNDLVEPLLPESSVIGKFCGFAGFNHYLKTPHQIVNNLNTVPALAELKALAPDVILSIRYGCILRSEAIQTARLGVLNFHSGILPDYRGVMATFWSMLNGAKQIGATLHTIDDASIDTGDIIAIVKQPVIADQCYLAHVLSLYQDGVIAMQNAVATLAAGQPLNKLPQPAGGNYFSFPTSADLARFSAQQQTLVDPQFWLSFIQQYYLPAPLNL</sequence>
<feature type="domain" description="Formyl transferase N-terminal" evidence="1">
    <location>
        <begin position="107"/>
        <end position="196"/>
    </location>
</feature>
<accession>A0ABV7CEY4</accession>
<dbReference type="Proteomes" id="UP001595453">
    <property type="component" value="Unassembled WGS sequence"/>
</dbReference>
<dbReference type="Gene3D" id="3.40.50.12230">
    <property type="match status" value="1"/>
</dbReference>
<dbReference type="PANTHER" id="PTHR11138:SF5">
    <property type="entry name" value="METHIONYL-TRNA FORMYLTRANSFERASE, MITOCHONDRIAL"/>
    <property type="match status" value="1"/>
</dbReference>
<dbReference type="InterPro" id="IPR002376">
    <property type="entry name" value="Formyl_transf_N"/>
</dbReference>
<dbReference type="InterPro" id="IPR036477">
    <property type="entry name" value="Formyl_transf_N_sf"/>
</dbReference>
<dbReference type="Pfam" id="PF00551">
    <property type="entry name" value="Formyl_trans_N"/>
    <property type="match status" value="1"/>
</dbReference>
<dbReference type="SUPFAM" id="SSF53328">
    <property type="entry name" value="Formyltransferase"/>
    <property type="match status" value="1"/>
</dbReference>
<gene>
    <name evidence="2" type="ORF">ACFOEE_01205</name>
</gene>
<keyword evidence="2" id="KW-0808">Transferase</keyword>
<proteinExistence type="predicted"/>
<dbReference type="CDD" id="cd08653">
    <property type="entry name" value="FMT_core_like_3"/>
    <property type="match status" value="1"/>
</dbReference>
<name>A0ABV7CEY4_9GAMM</name>
<dbReference type="PANTHER" id="PTHR11138">
    <property type="entry name" value="METHIONYL-TRNA FORMYLTRANSFERASE"/>
    <property type="match status" value="1"/>
</dbReference>
<reference evidence="3" key="1">
    <citation type="journal article" date="2019" name="Int. J. Syst. Evol. Microbiol.">
        <title>The Global Catalogue of Microorganisms (GCM) 10K type strain sequencing project: providing services to taxonomists for standard genome sequencing and annotation.</title>
        <authorList>
            <consortium name="The Broad Institute Genomics Platform"/>
            <consortium name="The Broad Institute Genome Sequencing Center for Infectious Disease"/>
            <person name="Wu L."/>
            <person name="Ma J."/>
        </authorList>
    </citation>
    <scope>NUCLEOTIDE SEQUENCE [LARGE SCALE GENOMIC DNA]</scope>
    <source>
        <strain evidence="3">KCTC 42730</strain>
    </source>
</reference>